<dbReference type="SUPFAM" id="SSF46626">
    <property type="entry name" value="Cytochrome c"/>
    <property type="match status" value="2"/>
</dbReference>
<feature type="domain" description="Cytochrome c" evidence="6">
    <location>
        <begin position="56"/>
        <end position="153"/>
    </location>
</feature>
<protein>
    <submittedName>
        <fullName evidence="7">Cytochrome c</fullName>
    </submittedName>
</protein>
<dbReference type="EMBL" id="FLQZ01000023">
    <property type="protein sequence ID" value="SBT12350.1"/>
    <property type="molecule type" value="Genomic_DNA"/>
</dbReference>
<reference evidence="8" key="1">
    <citation type="submission" date="2016-06" db="EMBL/GenBank/DDBJ databases">
        <authorList>
            <person name="Rodrigo-Torres L."/>
            <person name="Arahal D.R."/>
        </authorList>
    </citation>
    <scope>NUCLEOTIDE SEQUENCE [LARGE SCALE GENOMIC DNA]</scope>
    <source>
        <strain evidence="8">CECT 7224</strain>
    </source>
</reference>
<name>A0A1C3JB75_9VIBR</name>
<dbReference type="Proteomes" id="UP000092819">
    <property type="component" value="Unassembled WGS sequence"/>
</dbReference>
<proteinExistence type="predicted"/>
<keyword evidence="2 4" id="KW-0479">Metal-binding</keyword>
<evidence type="ECO:0000256" key="3">
    <source>
        <dbReference type="ARBA" id="ARBA00023004"/>
    </source>
</evidence>
<dbReference type="Pfam" id="PF21342">
    <property type="entry name" value="SoxA-TsdA_cyt-c"/>
    <property type="match status" value="1"/>
</dbReference>
<accession>A0A1C3JB75</accession>
<keyword evidence="8" id="KW-1185">Reference proteome</keyword>
<evidence type="ECO:0000313" key="8">
    <source>
        <dbReference type="Proteomes" id="UP000092819"/>
    </source>
</evidence>
<dbReference type="InterPro" id="IPR051459">
    <property type="entry name" value="Cytochrome_c-type_DH"/>
</dbReference>
<feature type="chain" id="PRO_5008676542" evidence="5">
    <location>
        <begin position="19"/>
        <end position="353"/>
    </location>
</feature>
<keyword evidence="5" id="KW-0732">Signal</keyword>
<dbReference type="GO" id="GO:0046872">
    <property type="term" value="F:metal ion binding"/>
    <property type="evidence" value="ECO:0007669"/>
    <property type="project" value="UniProtKB-KW"/>
</dbReference>
<evidence type="ECO:0000259" key="6">
    <source>
        <dbReference type="PROSITE" id="PS51007"/>
    </source>
</evidence>
<feature type="signal peptide" evidence="5">
    <location>
        <begin position="1"/>
        <end position="18"/>
    </location>
</feature>
<dbReference type="InterPro" id="IPR009056">
    <property type="entry name" value="Cyt_c-like_dom"/>
</dbReference>
<evidence type="ECO:0000256" key="1">
    <source>
        <dbReference type="ARBA" id="ARBA00022617"/>
    </source>
</evidence>
<gene>
    <name evidence="7" type="ORF">VCE7224_01092</name>
</gene>
<dbReference type="GO" id="GO:0009055">
    <property type="term" value="F:electron transfer activity"/>
    <property type="evidence" value="ECO:0007669"/>
    <property type="project" value="InterPro"/>
</dbReference>
<evidence type="ECO:0000256" key="4">
    <source>
        <dbReference type="PROSITE-ProRule" id="PRU00433"/>
    </source>
</evidence>
<dbReference type="PANTHER" id="PTHR35008">
    <property type="entry name" value="BLL4482 PROTEIN-RELATED"/>
    <property type="match status" value="1"/>
</dbReference>
<evidence type="ECO:0000256" key="2">
    <source>
        <dbReference type="ARBA" id="ARBA00022723"/>
    </source>
</evidence>
<evidence type="ECO:0000313" key="7">
    <source>
        <dbReference type="EMBL" id="SBT12350.1"/>
    </source>
</evidence>
<dbReference type="Pfam" id="PF13442">
    <property type="entry name" value="Cytochrome_CBB3"/>
    <property type="match status" value="1"/>
</dbReference>
<keyword evidence="3 4" id="KW-0408">Iron</keyword>
<evidence type="ECO:0000256" key="5">
    <source>
        <dbReference type="SAM" id="SignalP"/>
    </source>
</evidence>
<keyword evidence="1 4" id="KW-0349">Heme</keyword>
<dbReference type="RefSeq" id="WP_065675801.1">
    <property type="nucleotide sequence ID" value="NZ_AP025464.1"/>
</dbReference>
<dbReference type="PROSITE" id="PS51007">
    <property type="entry name" value="CYTC"/>
    <property type="match status" value="2"/>
</dbReference>
<organism evidence="7 8">
    <name type="scientific">Vibrio celticus</name>
    <dbReference type="NCBI Taxonomy" id="446372"/>
    <lineage>
        <taxon>Bacteria</taxon>
        <taxon>Pseudomonadati</taxon>
        <taxon>Pseudomonadota</taxon>
        <taxon>Gammaproteobacteria</taxon>
        <taxon>Vibrionales</taxon>
        <taxon>Vibrionaceae</taxon>
        <taxon>Vibrio</taxon>
    </lineage>
</organism>
<feature type="domain" description="Cytochrome c" evidence="6">
    <location>
        <begin position="218"/>
        <end position="304"/>
    </location>
</feature>
<dbReference type="PANTHER" id="PTHR35008:SF9">
    <property type="entry name" value="CYTOCHROME C DOMAIN-CONTAINING PROTEIN"/>
    <property type="match status" value="1"/>
</dbReference>
<sequence length="353" mass="38965">MKTLLLITATLASGIAYAEAELPDRQTELPAVEKPQDNKYLVPRDLVDIPDGEFGDKVKLGYSLFVDSQQMRGTFVGNEQNCVNCHMQAGMKPNAAPLWGAYMAYPAYRSKNDKVNSYAERIQGCFTYSMNGLPPAEDSKEMVALTAYSYWLAMGGILDKNGMQDTPVPESSDADLQVGGKAESFPLPEELLSKYPIDDRSKLAGRGFPKIDNPEQEPSIARGEKVYQTSCQTCHGQSGEGIKGADGRSYLPPLWGENSFNWGAGMHRVNTAAYFIYENMPLGKSQQLSIQDAWDVAAFVNSHERPQDPRYKGDVAGNAKRYHNHQGYYGKEVDGNVLGSKAYPSGKEVIHEH</sequence>
<dbReference type="Gene3D" id="1.10.760.10">
    <property type="entry name" value="Cytochrome c-like domain"/>
    <property type="match status" value="2"/>
</dbReference>
<dbReference type="GO" id="GO:0020037">
    <property type="term" value="F:heme binding"/>
    <property type="evidence" value="ECO:0007669"/>
    <property type="project" value="InterPro"/>
</dbReference>
<dbReference type="AlphaFoldDB" id="A0A1C3JB75"/>
<dbReference type="InterPro" id="IPR036909">
    <property type="entry name" value="Cyt_c-like_dom_sf"/>
</dbReference>